<dbReference type="AlphaFoldDB" id="A0A1G2RUG7"/>
<name>A0A1G2RUG7_9BACT</name>
<dbReference type="EMBL" id="MHUL01000033">
    <property type="protein sequence ID" value="OHA76484.1"/>
    <property type="molecule type" value="Genomic_DNA"/>
</dbReference>
<accession>A0A1G2RUG7</accession>
<gene>
    <name evidence="2" type="ORF">A3J30_00415</name>
</gene>
<dbReference type="Pfam" id="PF01182">
    <property type="entry name" value="Glucosamine_iso"/>
    <property type="match status" value="1"/>
</dbReference>
<organism evidence="2 3">
    <name type="scientific">Candidatus Wildermuthbacteria bacterium RIFCSPLOWO2_02_FULL_47_9c</name>
    <dbReference type="NCBI Taxonomy" id="1802466"/>
    <lineage>
        <taxon>Bacteria</taxon>
        <taxon>Candidatus Wildermuthiibacteriota</taxon>
    </lineage>
</organism>
<dbReference type="Proteomes" id="UP000178222">
    <property type="component" value="Unassembled WGS sequence"/>
</dbReference>
<evidence type="ECO:0000259" key="1">
    <source>
        <dbReference type="Pfam" id="PF01182"/>
    </source>
</evidence>
<protein>
    <recommendedName>
        <fullName evidence="1">Glucosamine/galactosamine-6-phosphate isomerase domain-containing protein</fullName>
    </recommendedName>
</protein>
<evidence type="ECO:0000313" key="3">
    <source>
        <dbReference type="Proteomes" id="UP000178222"/>
    </source>
</evidence>
<dbReference type="InterPro" id="IPR006148">
    <property type="entry name" value="Glc/Gal-6P_isomerase"/>
</dbReference>
<dbReference type="GO" id="GO:0005975">
    <property type="term" value="P:carbohydrate metabolic process"/>
    <property type="evidence" value="ECO:0007669"/>
    <property type="project" value="InterPro"/>
</dbReference>
<dbReference type="SUPFAM" id="SSF100950">
    <property type="entry name" value="NagB/RpiA/CoA transferase-like"/>
    <property type="match status" value="1"/>
</dbReference>
<proteinExistence type="predicted"/>
<dbReference type="InterPro" id="IPR037171">
    <property type="entry name" value="NagB/RpiA_transferase-like"/>
</dbReference>
<reference evidence="2 3" key="1">
    <citation type="journal article" date="2016" name="Nat. Commun.">
        <title>Thousands of microbial genomes shed light on interconnected biogeochemical processes in an aquifer system.</title>
        <authorList>
            <person name="Anantharaman K."/>
            <person name="Brown C.T."/>
            <person name="Hug L.A."/>
            <person name="Sharon I."/>
            <person name="Castelle C.J."/>
            <person name="Probst A.J."/>
            <person name="Thomas B.C."/>
            <person name="Singh A."/>
            <person name="Wilkins M.J."/>
            <person name="Karaoz U."/>
            <person name="Brodie E.L."/>
            <person name="Williams K.H."/>
            <person name="Hubbard S.S."/>
            <person name="Banfield J.F."/>
        </authorList>
    </citation>
    <scope>NUCLEOTIDE SEQUENCE [LARGE SCALE GENOMIC DNA]</scope>
</reference>
<dbReference type="Gene3D" id="3.40.50.1360">
    <property type="match status" value="1"/>
</dbReference>
<evidence type="ECO:0000313" key="2">
    <source>
        <dbReference type="EMBL" id="OHA76484.1"/>
    </source>
</evidence>
<comment type="caution">
    <text evidence="2">The sequence shown here is derived from an EMBL/GenBank/DDBJ whole genome shotgun (WGS) entry which is preliminary data.</text>
</comment>
<sequence length="238" mass="27303">MKISKSRTREGAISKAIEKLNECLLSAGRKPILLMLSGGSALELLEGIDMRLIGKRVTITVLDERFSKDPAVNNFSQVCETGFYKRAELRGIDYIDTRVHHDMRLYALARKFERDLKRWRKKHPVGSILITQGIGEDGHTAGIMPYPENPKKFERLFEKGNRWIVAYNARKEKNEYPRRVSVNLPFLREQVDCSVVYTTGSAKRRAVRQVLAKRGNLAKIPARVIREMKEATLFTDLK</sequence>
<feature type="domain" description="Glucosamine/galactosamine-6-phosphate isomerase" evidence="1">
    <location>
        <begin position="12"/>
        <end position="232"/>
    </location>
</feature>